<protein>
    <recommendedName>
        <fullName evidence="1">Proteasome assembly chaperone 2</fullName>
    </recommendedName>
</protein>
<accession>A0ABD2VPI8</accession>
<dbReference type="SUPFAM" id="SSF159659">
    <property type="entry name" value="Cgl1923-like"/>
    <property type="match status" value="1"/>
</dbReference>
<dbReference type="FunFam" id="3.40.50.10900:FF:000004">
    <property type="entry name" value="Proteasome assembly chaperone 2"/>
    <property type="match status" value="1"/>
</dbReference>
<evidence type="ECO:0000313" key="6">
    <source>
        <dbReference type="Proteomes" id="UP001627284"/>
    </source>
</evidence>
<evidence type="ECO:0000313" key="5">
    <source>
        <dbReference type="EMBL" id="KAL3382903.1"/>
    </source>
</evidence>
<dbReference type="EMBL" id="JBJKTR010000001">
    <property type="protein sequence ID" value="KAL3382903.1"/>
    <property type="molecule type" value="Genomic_DNA"/>
</dbReference>
<dbReference type="PANTHER" id="PTHR12970:SF1">
    <property type="entry name" value="PROTEASOME ASSEMBLY CHAPERONE 2"/>
    <property type="match status" value="1"/>
</dbReference>
<dbReference type="AlphaFoldDB" id="A0ABD2VPI8"/>
<evidence type="ECO:0000256" key="1">
    <source>
        <dbReference type="ARBA" id="ARBA00019186"/>
    </source>
</evidence>
<sequence length="332" mass="36424">LMKNGAKMSPAQLQPVRGTRNKQDSKETCISCSSRTWVTPNQCANNSTVVSVFKLMEFYAEDGKNLSLDNSTLVLPALSIGNVGQLAVDLLVASLKAERIGYLDDSNVVPCVGNDAYWPSPPGELALPLEVYESSPDALALVQQRSPIVKGMMVEFARNLANFAAANGKKHVVVLSSLEFGRWQSIDMSSGSQIHYLSRSKLDGTDDHCEKQGWKRLPEYNPTQRMWKHLDDLAKNAASEVEELPFEELGDEDYYASLPYAALFSCFKAKGLKVTCLLCYCSEGDNIPDAFHLADAVSKTLGLRPNSSQGGSWTVPLSWKSVYGPPPDMSLF</sequence>
<evidence type="ECO:0000256" key="4">
    <source>
        <dbReference type="SAM" id="MobiDB-lite"/>
    </source>
</evidence>
<dbReference type="Proteomes" id="UP001627284">
    <property type="component" value="Unassembled WGS sequence"/>
</dbReference>
<dbReference type="InterPro" id="IPR016562">
    <property type="entry name" value="Proteasome_assmbl_chp_2_euk"/>
</dbReference>
<comment type="similarity">
    <text evidence="3">Belongs to the PSMG2 family.</text>
</comment>
<dbReference type="Pfam" id="PF09754">
    <property type="entry name" value="PAC2"/>
    <property type="match status" value="1"/>
</dbReference>
<name>A0ABD2VPI8_9SOLN</name>
<feature type="region of interest" description="Disordered" evidence="4">
    <location>
        <begin position="1"/>
        <end position="25"/>
    </location>
</feature>
<dbReference type="FunFam" id="3.40.50.10900:FF:000005">
    <property type="entry name" value="Proteasome assembly chaperone 2"/>
    <property type="match status" value="1"/>
</dbReference>
<proteinExistence type="inferred from homology"/>
<dbReference type="InterPro" id="IPR038389">
    <property type="entry name" value="PSMG2_sf"/>
</dbReference>
<reference evidence="5 6" key="1">
    <citation type="submission" date="2024-05" db="EMBL/GenBank/DDBJ databases">
        <title>De novo assembly of an allotetraploid wild potato.</title>
        <authorList>
            <person name="Hosaka A.J."/>
        </authorList>
    </citation>
    <scope>NUCLEOTIDE SEQUENCE [LARGE SCALE GENOMIC DNA]</scope>
    <source>
        <tissue evidence="5">Young leaves</tissue>
    </source>
</reference>
<organism evidence="5 6">
    <name type="scientific">Solanum stoloniferum</name>
    <dbReference type="NCBI Taxonomy" id="62892"/>
    <lineage>
        <taxon>Eukaryota</taxon>
        <taxon>Viridiplantae</taxon>
        <taxon>Streptophyta</taxon>
        <taxon>Embryophyta</taxon>
        <taxon>Tracheophyta</taxon>
        <taxon>Spermatophyta</taxon>
        <taxon>Magnoliopsida</taxon>
        <taxon>eudicotyledons</taxon>
        <taxon>Gunneridae</taxon>
        <taxon>Pentapetalae</taxon>
        <taxon>asterids</taxon>
        <taxon>lamiids</taxon>
        <taxon>Solanales</taxon>
        <taxon>Solanaceae</taxon>
        <taxon>Solanoideae</taxon>
        <taxon>Solaneae</taxon>
        <taxon>Solanum</taxon>
    </lineage>
</organism>
<gene>
    <name evidence="5" type="ORF">AABB24_002416</name>
</gene>
<evidence type="ECO:0000256" key="2">
    <source>
        <dbReference type="ARBA" id="ARBA00023186"/>
    </source>
</evidence>
<keyword evidence="6" id="KW-1185">Reference proteome</keyword>
<keyword evidence="2" id="KW-0143">Chaperone</keyword>
<dbReference type="Gene3D" id="3.40.50.10900">
    <property type="entry name" value="PAC-like subunit"/>
    <property type="match status" value="2"/>
</dbReference>
<evidence type="ECO:0000256" key="3">
    <source>
        <dbReference type="ARBA" id="ARBA00025745"/>
    </source>
</evidence>
<feature type="non-terminal residue" evidence="5">
    <location>
        <position position="1"/>
    </location>
</feature>
<dbReference type="PANTHER" id="PTHR12970">
    <property type="entry name" value="PROTEASOME ASSEMBLY CHAPERONE 2"/>
    <property type="match status" value="1"/>
</dbReference>
<comment type="caution">
    <text evidence="5">The sequence shown here is derived from an EMBL/GenBank/DDBJ whole genome shotgun (WGS) entry which is preliminary data.</text>
</comment>
<dbReference type="InterPro" id="IPR019151">
    <property type="entry name" value="Proteasome_assmbl_chaperone_2"/>
</dbReference>